<dbReference type="InterPro" id="IPR047021">
    <property type="entry name" value="REXO1/3/4-like"/>
</dbReference>
<dbReference type="InterPro" id="IPR012337">
    <property type="entry name" value="RNaseH-like_sf"/>
</dbReference>
<evidence type="ECO:0000256" key="2">
    <source>
        <dbReference type="ARBA" id="ARBA00022722"/>
    </source>
</evidence>
<reference evidence="7 8" key="1">
    <citation type="submission" date="2018-05" db="EMBL/GenBank/DDBJ databases">
        <title>Genome sequencing and assembly of the regulated plant pathogen Lachnellula willkommii and related sister species for the development of diagnostic species identification markers.</title>
        <authorList>
            <person name="Giroux E."/>
            <person name="Bilodeau G."/>
        </authorList>
    </citation>
    <scope>NUCLEOTIDE SEQUENCE [LARGE SCALE GENOMIC DNA]</scope>
    <source>
        <strain evidence="7 8">CBS 160.35</strain>
    </source>
</reference>
<dbReference type="Gene3D" id="3.30.420.10">
    <property type="entry name" value="Ribonuclease H-like superfamily/Ribonuclease H"/>
    <property type="match status" value="1"/>
</dbReference>
<comment type="caution">
    <text evidence="7">The sequence shown here is derived from an EMBL/GenBank/DDBJ whole genome shotgun (WGS) entry which is preliminary data.</text>
</comment>
<dbReference type="EMBL" id="QGMI01000045">
    <property type="protein sequence ID" value="TVY48487.1"/>
    <property type="molecule type" value="Genomic_DNA"/>
</dbReference>
<dbReference type="PANTHER" id="PTHR12801:SF112">
    <property type="entry name" value="RNA EXONUCLEASE 3"/>
    <property type="match status" value="1"/>
</dbReference>
<dbReference type="InterPro" id="IPR013520">
    <property type="entry name" value="Ribonucl_H"/>
</dbReference>
<gene>
    <name evidence="7" type="primary">rex3</name>
    <name evidence="7" type="ORF">LOCC1_G001234</name>
</gene>
<keyword evidence="3" id="KW-0378">Hydrolase</keyword>
<sequence length="679" mass="74926">MFTSKGLFSEIECPYKDTCMLPRCIFAHSRSLPSTVTTVVENRSYEALDERQEQEGRRKRLKLADENERTVSNSDKASTGVQAVRKSSHLTSEDDTPEQNPKRISSLTRPVSPPALKNKSQNGNTTVTKDSQVQRGDTPASKPSPALKSTPIKLPAEKATPAKTPLKKEALNPRALKVPTPATYQIRFRLVQTLHEQLNRLNCELESDANDAEQQLVLPEQAIISMALDIEEDAAHTPSIYSNAVKNKILLYKRMKVGQWKEEREKEVARIKAKEAAAMSDTPDSRPKLPPKVIETGLKTEEEIMLLPRLYTPTTGLSKHGYVTSIPTDDEIEMARKGVEAAKGWEVCDRCKSRFQVFPGRREEDGALASGGKCTYHWGKALLAERSATDPKAKRERRFKCCGQAMGDSAGCTQADCHVFKISEVKRLAAVLNFEKTPENPAKAFSNPVCIDGEMGYTVYGLELIRLTATSWPSGTPLFDVLVRPVGEILDLNSRFSGVWPNQMGEAKPFSSSTKPLPETPELQIVSSPAEARALLFSHLSPETPLIGHGLENDLNASRIIHTTIIDTALLFPHKAGLPYRNGLKMLMSTHLNRDIQIQAVVDGKMEGHDSKEDANAAGELVRWRVGELWGKMEREGWVVENGGVFVPPDGSGDGLERRGGELGVGAGTKRGWDEDGDE</sequence>
<feature type="compositionally biased region" description="Polar residues" evidence="5">
    <location>
        <begin position="118"/>
        <end position="135"/>
    </location>
</feature>
<dbReference type="PANTHER" id="PTHR12801">
    <property type="entry name" value="RNA EXONUCLEASE REXO1 / RECO3 FAMILY MEMBER-RELATED"/>
    <property type="match status" value="1"/>
</dbReference>
<evidence type="ECO:0000256" key="3">
    <source>
        <dbReference type="ARBA" id="ARBA00022801"/>
    </source>
</evidence>
<dbReference type="InterPro" id="IPR034922">
    <property type="entry name" value="REX1-like_exo"/>
</dbReference>
<evidence type="ECO:0000313" key="8">
    <source>
        <dbReference type="Proteomes" id="UP000443090"/>
    </source>
</evidence>
<feature type="region of interest" description="Disordered" evidence="5">
    <location>
        <begin position="649"/>
        <end position="679"/>
    </location>
</feature>
<keyword evidence="8" id="KW-1185">Reference proteome</keyword>
<feature type="compositionally biased region" description="Basic and acidic residues" evidence="5">
    <location>
        <begin position="47"/>
        <end position="69"/>
    </location>
</feature>
<dbReference type="SMART" id="SM00479">
    <property type="entry name" value="EXOIII"/>
    <property type="match status" value="1"/>
</dbReference>
<dbReference type="OrthoDB" id="3996471at2759"/>
<keyword evidence="4 7" id="KW-0269">Exonuclease</keyword>
<comment type="similarity">
    <text evidence="1">Belongs to the REXO1/REXO3 family.</text>
</comment>
<name>A0A8H8UK94_9HELO</name>
<evidence type="ECO:0000256" key="4">
    <source>
        <dbReference type="ARBA" id="ARBA00022839"/>
    </source>
</evidence>
<organism evidence="7 8">
    <name type="scientific">Lachnellula occidentalis</name>
    <dbReference type="NCBI Taxonomy" id="215460"/>
    <lineage>
        <taxon>Eukaryota</taxon>
        <taxon>Fungi</taxon>
        <taxon>Dikarya</taxon>
        <taxon>Ascomycota</taxon>
        <taxon>Pezizomycotina</taxon>
        <taxon>Leotiomycetes</taxon>
        <taxon>Helotiales</taxon>
        <taxon>Lachnaceae</taxon>
        <taxon>Lachnellula</taxon>
    </lineage>
</organism>
<dbReference type="GO" id="GO:0005634">
    <property type="term" value="C:nucleus"/>
    <property type="evidence" value="ECO:0007669"/>
    <property type="project" value="TreeGrafter"/>
</dbReference>
<dbReference type="InterPro" id="IPR036397">
    <property type="entry name" value="RNaseH_sf"/>
</dbReference>
<feature type="compositionally biased region" description="Polar residues" evidence="5">
    <location>
        <begin position="98"/>
        <end position="109"/>
    </location>
</feature>
<accession>A0A8H8UK94</accession>
<proteinExistence type="inferred from homology"/>
<evidence type="ECO:0000256" key="5">
    <source>
        <dbReference type="SAM" id="MobiDB-lite"/>
    </source>
</evidence>
<feature type="region of interest" description="Disordered" evidence="5">
    <location>
        <begin position="47"/>
        <end position="166"/>
    </location>
</feature>
<evidence type="ECO:0000259" key="6">
    <source>
        <dbReference type="SMART" id="SM00479"/>
    </source>
</evidence>
<dbReference type="SUPFAM" id="SSF53098">
    <property type="entry name" value="Ribonuclease H-like"/>
    <property type="match status" value="1"/>
</dbReference>
<dbReference type="Proteomes" id="UP000443090">
    <property type="component" value="Unassembled WGS sequence"/>
</dbReference>
<dbReference type="GO" id="GO:0003676">
    <property type="term" value="F:nucleic acid binding"/>
    <property type="evidence" value="ECO:0007669"/>
    <property type="project" value="InterPro"/>
</dbReference>
<dbReference type="GO" id="GO:0004527">
    <property type="term" value="F:exonuclease activity"/>
    <property type="evidence" value="ECO:0007669"/>
    <property type="project" value="UniProtKB-KW"/>
</dbReference>
<feature type="compositionally biased region" description="Polar residues" evidence="5">
    <location>
        <begin position="70"/>
        <end position="81"/>
    </location>
</feature>
<dbReference type="AlphaFoldDB" id="A0A8H8UK94"/>
<dbReference type="CDD" id="cd06145">
    <property type="entry name" value="REX1_like"/>
    <property type="match status" value="1"/>
</dbReference>
<keyword evidence="2" id="KW-0540">Nuclease</keyword>
<evidence type="ECO:0000313" key="7">
    <source>
        <dbReference type="EMBL" id="TVY48487.1"/>
    </source>
</evidence>
<feature type="domain" description="Exonuclease" evidence="6">
    <location>
        <begin position="447"/>
        <end position="631"/>
    </location>
</feature>
<evidence type="ECO:0000256" key="1">
    <source>
        <dbReference type="ARBA" id="ARBA00006357"/>
    </source>
</evidence>
<protein>
    <submittedName>
        <fullName evidence="7">RNA exonuclease</fullName>
    </submittedName>
</protein>